<dbReference type="InterPro" id="IPR005801">
    <property type="entry name" value="ADC_synthase"/>
</dbReference>
<organism evidence="5 6">
    <name type="scientific">Cellulomonas xiejunii</name>
    <dbReference type="NCBI Taxonomy" id="2968083"/>
    <lineage>
        <taxon>Bacteria</taxon>
        <taxon>Bacillati</taxon>
        <taxon>Actinomycetota</taxon>
        <taxon>Actinomycetes</taxon>
        <taxon>Micrococcales</taxon>
        <taxon>Cellulomonadaceae</taxon>
        <taxon>Cellulomonas</taxon>
    </lineage>
</organism>
<dbReference type="Gene3D" id="3.30.470.10">
    <property type="match status" value="1"/>
</dbReference>
<keyword evidence="6" id="KW-1185">Reference proteome</keyword>
<sequence length="749" mass="80965">MSAVTERPLSAIRTLTGVHRETVELDEPFVDVVRRFAHLPGTVALLSGGDLDSARHHVLGVDPWLTLRGHRARTTLVDGDRRVDLDEDPFAALQRVLRHVTLPADDSLPLTGGLLGYLAYDLKDCLEDLPRTSVDDLGLPLMHLVAPTVLLVHDRVTATTTLLVMRLQDDDDAAVARRVGRFTAALHAPAPGPAPAPQPAGPGTSVFTRSEYLAAVEAIRAYIVEGDVYQVNMSQRFQAPFTADPFDRFATMFAANPAPFFAYVDAGDHQVVSTSPERFLRLRDGTVETRPIKGTRPRGATPAEDDLLRAELRESPKEDAELSMIVDLLRNDIGKVCRPGSVRVAEHKRLETYRNVHHLVSTVTGELDPGTDAVDLLRATFPGGSITGCPKIRAMEVIDELEPVRRHVYTGSIGYLGFDGAMDLSIAIRTATFTGDRAVFSVGGGIVIDSDAVSEFEETLHKGRTLMDALHAGGAERDEPTVWQDGAFLPRSAATVPVDSEGLAYGFGFFETLRVEAGRPVLLHAHVARFERAWRELFGGTPPDVTWADVIARLVERNGLGATTAVVKLVAAAGNAPGTPPARTLFASAKPYAPRSALTRYGGLRLRTYPHARHTHLADHKTLNHLYYRLAGQWADRHDADEAVVLNADGTVSETSSGTLCAVHGGTVRFATSEHALRGTTAEHVRRVLADRGFVVEDARQTVEDLLAADQVLVMNALMGVVPAVSLDGTALDADPTLAEELTRAVLGG</sequence>
<dbReference type="InterPro" id="IPR001544">
    <property type="entry name" value="Aminotrans_IV"/>
</dbReference>
<evidence type="ECO:0000259" key="3">
    <source>
        <dbReference type="Pfam" id="PF00425"/>
    </source>
</evidence>
<keyword evidence="2 5" id="KW-0808">Transferase</keyword>
<dbReference type="EC" id="2.6.1.85" evidence="1"/>
<dbReference type="Proteomes" id="UP001316384">
    <property type="component" value="Chromosome"/>
</dbReference>
<dbReference type="InterPro" id="IPR015890">
    <property type="entry name" value="Chorismate_C"/>
</dbReference>
<proteinExistence type="predicted"/>
<dbReference type="PRINTS" id="PR00095">
    <property type="entry name" value="ANTSNTHASEI"/>
</dbReference>
<dbReference type="PANTHER" id="PTHR11236">
    <property type="entry name" value="AMINOBENZOATE/ANTHRANILATE SYNTHASE"/>
    <property type="match status" value="1"/>
</dbReference>
<dbReference type="EMBL" id="CP101987">
    <property type="protein sequence ID" value="UUI72214.1"/>
    <property type="molecule type" value="Genomic_DNA"/>
</dbReference>
<feature type="domain" description="Chorismate-utilising enzyme C-terminal" evidence="3">
    <location>
        <begin position="209"/>
        <end position="462"/>
    </location>
</feature>
<evidence type="ECO:0000256" key="1">
    <source>
        <dbReference type="ARBA" id="ARBA00013139"/>
    </source>
</evidence>
<dbReference type="Gene3D" id="3.60.120.10">
    <property type="entry name" value="Anthranilate synthase"/>
    <property type="match status" value="1"/>
</dbReference>
<dbReference type="Pfam" id="PF04715">
    <property type="entry name" value="Anth_synt_I_N"/>
    <property type="match status" value="1"/>
</dbReference>
<dbReference type="PANTHER" id="PTHR11236:SF9">
    <property type="entry name" value="ANTHRANILATE SYNTHASE COMPONENT 1"/>
    <property type="match status" value="1"/>
</dbReference>
<protein>
    <recommendedName>
        <fullName evidence="1">aminodeoxychorismate synthase</fullName>
        <ecNumber evidence="1">2.6.1.85</ecNumber>
    </recommendedName>
</protein>
<dbReference type="InterPro" id="IPR043132">
    <property type="entry name" value="BCAT-like_C"/>
</dbReference>
<reference evidence="5 6" key="1">
    <citation type="submission" date="2022-07" db="EMBL/GenBank/DDBJ databases">
        <title>Novel species in genus cellulomonas.</title>
        <authorList>
            <person name="Ye L."/>
        </authorList>
    </citation>
    <scope>NUCLEOTIDE SEQUENCE [LARGE SCALE GENOMIC DNA]</scope>
    <source>
        <strain evidence="6">zg-B89</strain>
    </source>
</reference>
<evidence type="ECO:0000256" key="2">
    <source>
        <dbReference type="ARBA" id="ARBA00022679"/>
    </source>
</evidence>
<feature type="domain" description="Anthranilate synthase component I N-terminal" evidence="4">
    <location>
        <begin position="29"/>
        <end position="162"/>
    </location>
</feature>
<dbReference type="RefSeq" id="WP_227577777.1">
    <property type="nucleotide sequence ID" value="NZ_CP101987.1"/>
</dbReference>
<dbReference type="GO" id="GO:0046820">
    <property type="term" value="F:4-amino-4-deoxychorismate synthase activity"/>
    <property type="evidence" value="ECO:0007669"/>
    <property type="project" value="UniProtKB-EC"/>
</dbReference>
<dbReference type="Pfam" id="PF01063">
    <property type="entry name" value="Aminotran_4"/>
    <property type="match status" value="1"/>
</dbReference>
<dbReference type="NCBIfam" id="TIGR00553">
    <property type="entry name" value="pabB"/>
    <property type="match status" value="1"/>
</dbReference>
<dbReference type="InterPro" id="IPR019999">
    <property type="entry name" value="Anth_synth_I-like"/>
</dbReference>
<name>A0ABY5KP11_9CELL</name>
<dbReference type="InterPro" id="IPR043131">
    <property type="entry name" value="BCAT-like_N"/>
</dbReference>
<dbReference type="SUPFAM" id="SSF56322">
    <property type="entry name" value="ADC synthase"/>
    <property type="match status" value="1"/>
</dbReference>
<keyword evidence="5" id="KW-0032">Aminotransferase</keyword>
<dbReference type="InterPro" id="IPR036038">
    <property type="entry name" value="Aminotransferase-like"/>
</dbReference>
<dbReference type="InterPro" id="IPR006805">
    <property type="entry name" value="Anth_synth_I_N"/>
</dbReference>
<dbReference type="Pfam" id="PF00425">
    <property type="entry name" value="Chorismate_bind"/>
    <property type="match status" value="1"/>
</dbReference>
<evidence type="ECO:0000313" key="5">
    <source>
        <dbReference type="EMBL" id="UUI72214.1"/>
    </source>
</evidence>
<dbReference type="Gene3D" id="3.20.10.10">
    <property type="entry name" value="D-amino Acid Aminotransferase, subunit A, domain 2"/>
    <property type="match status" value="1"/>
</dbReference>
<evidence type="ECO:0000313" key="6">
    <source>
        <dbReference type="Proteomes" id="UP001316384"/>
    </source>
</evidence>
<accession>A0ABY5KP11</accession>
<gene>
    <name evidence="5" type="primary">pabB</name>
    <name evidence="5" type="ORF">NP048_01730</name>
</gene>
<dbReference type="SUPFAM" id="SSF56752">
    <property type="entry name" value="D-aminoacid aminotransferase-like PLP-dependent enzymes"/>
    <property type="match status" value="1"/>
</dbReference>
<evidence type="ECO:0000259" key="4">
    <source>
        <dbReference type="Pfam" id="PF04715"/>
    </source>
</evidence>
<dbReference type="InterPro" id="IPR005802">
    <property type="entry name" value="ADC_synth_comp_1"/>
</dbReference>